<dbReference type="PANTHER" id="PTHR22916">
    <property type="entry name" value="GLYCOSYLTRANSFERASE"/>
    <property type="match status" value="1"/>
</dbReference>
<dbReference type="EMBL" id="CP011859">
    <property type="protein sequence ID" value="AQY21603.1"/>
    <property type="molecule type" value="Genomic_DNA"/>
</dbReference>
<dbReference type="PANTHER" id="PTHR22916:SF3">
    <property type="entry name" value="UDP-GLCNAC:BETAGAL BETA-1,3-N-ACETYLGLUCOSAMINYLTRANSFERASE-LIKE PROTEIN 1"/>
    <property type="match status" value="1"/>
</dbReference>
<dbReference type="InterPro" id="IPR029044">
    <property type="entry name" value="Nucleotide-diphossugar_trans"/>
</dbReference>
<evidence type="ECO:0000313" key="2">
    <source>
        <dbReference type="EMBL" id="AQY21603.1"/>
    </source>
</evidence>
<dbReference type="GO" id="GO:0016758">
    <property type="term" value="F:hexosyltransferase activity"/>
    <property type="evidence" value="ECO:0007669"/>
    <property type="project" value="UniProtKB-ARBA"/>
</dbReference>
<sequence>MITIAIPFYNAEQFLGKAIESVINQSYTDWKLILVDDGSTDSSLEIAHVYAKKDPRISIFSDGMNKNLGYRLNQIPALVTTKYLARMDADDIMHPDRLKKQLAILENHPEIDVLGTNAYTIDESGKIIGLRFILSDTNKLQKVMSFIHPTVMAKTSWFKENLYDVNAVRIEDAELWYRTKTKYLFMITNEPLLYYREIGTDYYKKYFLANISKRYILEKYPNSVFWRVFFISNTIKGIIYRFFNLFDKEQLLVDRRNEQKY</sequence>
<evidence type="ECO:0000259" key="1">
    <source>
        <dbReference type="Pfam" id="PF00535"/>
    </source>
</evidence>
<dbReference type="SUPFAM" id="SSF53448">
    <property type="entry name" value="Nucleotide-diphospho-sugar transferases"/>
    <property type="match status" value="1"/>
</dbReference>
<organism evidence="2 3">
    <name type="scientific">Riemerella anatipestifer</name>
    <name type="common">Moraxella anatipestifer</name>
    <dbReference type="NCBI Taxonomy" id="34085"/>
    <lineage>
        <taxon>Bacteria</taxon>
        <taxon>Pseudomonadati</taxon>
        <taxon>Bacteroidota</taxon>
        <taxon>Flavobacteriia</taxon>
        <taxon>Flavobacteriales</taxon>
        <taxon>Weeksellaceae</taxon>
        <taxon>Riemerella</taxon>
    </lineage>
</organism>
<proteinExistence type="predicted"/>
<dbReference type="Proteomes" id="UP000189883">
    <property type="component" value="Chromosome"/>
</dbReference>
<reference evidence="2 3" key="1">
    <citation type="submission" date="2015-06" db="EMBL/GenBank/DDBJ databases">
        <title>R. anatipestifer strain HXb2 is the most virulent strain so far, and the genome sequence would help us uncover the pathogenesis.</title>
        <authorList>
            <person name="Hu Q."/>
            <person name="Qi J."/>
            <person name="Bo H."/>
            <person name="Liu G."/>
            <person name="Tao M."/>
            <person name="Ding Y."/>
            <person name="Xue Y."/>
        </authorList>
    </citation>
    <scope>NUCLEOTIDE SEQUENCE [LARGE SCALE GENOMIC DNA]</scope>
    <source>
        <strain evidence="2 3">HXb2</strain>
    </source>
</reference>
<evidence type="ECO:0000313" key="3">
    <source>
        <dbReference type="Proteomes" id="UP000189883"/>
    </source>
</evidence>
<keyword evidence="2" id="KW-0808">Transferase</keyword>
<dbReference type="InterPro" id="IPR001173">
    <property type="entry name" value="Glyco_trans_2-like"/>
</dbReference>
<dbReference type="Gene3D" id="3.90.550.10">
    <property type="entry name" value="Spore Coat Polysaccharide Biosynthesis Protein SpsA, Chain A"/>
    <property type="match status" value="1"/>
</dbReference>
<gene>
    <name evidence="2" type="primary">epsE</name>
    <name evidence="2" type="ORF">AB406_0645</name>
</gene>
<dbReference type="Pfam" id="PF00535">
    <property type="entry name" value="Glycos_transf_2"/>
    <property type="match status" value="1"/>
</dbReference>
<accession>A0A1S7DR54</accession>
<feature type="domain" description="Glycosyltransferase 2-like" evidence="1">
    <location>
        <begin position="3"/>
        <end position="132"/>
    </location>
</feature>
<protein>
    <submittedName>
        <fullName evidence="2">Putative glycosyltransferase EpsE</fullName>
    </submittedName>
</protein>
<name>A0A1S7DR54_RIEAN</name>
<dbReference type="AlphaFoldDB" id="A0A1S7DR54"/>
<dbReference type="RefSeq" id="WP_064964820.1">
    <property type="nucleotide sequence ID" value="NZ_CP011859.1"/>
</dbReference>
<dbReference type="CDD" id="cd00761">
    <property type="entry name" value="Glyco_tranf_GTA_type"/>
    <property type="match status" value="1"/>
</dbReference>